<gene>
    <name evidence="2" type="ORF">P7K49_002106</name>
</gene>
<dbReference type="Proteomes" id="UP001266305">
    <property type="component" value="Unassembled WGS sequence"/>
</dbReference>
<dbReference type="EMBL" id="JASSZA010000001">
    <property type="protein sequence ID" value="KAK2120720.1"/>
    <property type="molecule type" value="Genomic_DNA"/>
</dbReference>
<feature type="region of interest" description="Disordered" evidence="1">
    <location>
        <begin position="33"/>
        <end position="73"/>
    </location>
</feature>
<sequence length="100" mass="10385">MGVCVMSQCSLVRPVARGGGHLVLRAPPEEAVVLSPDSQSPATSATGDQRPGLASSAHRPVAQPGGMWRGPHRAPLLGPGGAFCLRPHLCRPGLYPWEGT</sequence>
<accession>A0ABQ9WGZ3</accession>
<comment type="caution">
    <text evidence="2">The sequence shown here is derived from an EMBL/GenBank/DDBJ whole genome shotgun (WGS) entry which is preliminary data.</text>
</comment>
<evidence type="ECO:0000313" key="3">
    <source>
        <dbReference type="Proteomes" id="UP001266305"/>
    </source>
</evidence>
<evidence type="ECO:0000313" key="2">
    <source>
        <dbReference type="EMBL" id="KAK2120720.1"/>
    </source>
</evidence>
<evidence type="ECO:0000256" key="1">
    <source>
        <dbReference type="SAM" id="MobiDB-lite"/>
    </source>
</evidence>
<proteinExistence type="predicted"/>
<reference evidence="2 3" key="1">
    <citation type="submission" date="2023-05" db="EMBL/GenBank/DDBJ databases">
        <title>B98-5 Cell Line De Novo Hybrid Assembly: An Optical Mapping Approach.</title>
        <authorList>
            <person name="Kananen K."/>
            <person name="Auerbach J.A."/>
            <person name="Kautto E."/>
            <person name="Blachly J.S."/>
        </authorList>
    </citation>
    <scope>NUCLEOTIDE SEQUENCE [LARGE SCALE GENOMIC DNA]</scope>
    <source>
        <strain evidence="2">B95-8</strain>
        <tissue evidence="2">Cell line</tissue>
    </source>
</reference>
<keyword evidence="3" id="KW-1185">Reference proteome</keyword>
<name>A0ABQ9WGZ3_SAGOE</name>
<protein>
    <submittedName>
        <fullName evidence="2">Uncharacterized protein</fullName>
    </submittedName>
</protein>
<organism evidence="2 3">
    <name type="scientific">Saguinus oedipus</name>
    <name type="common">Cotton-top tamarin</name>
    <name type="synonym">Oedipomidas oedipus</name>
    <dbReference type="NCBI Taxonomy" id="9490"/>
    <lineage>
        <taxon>Eukaryota</taxon>
        <taxon>Metazoa</taxon>
        <taxon>Chordata</taxon>
        <taxon>Craniata</taxon>
        <taxon>Vertebrata</taxon>
        <taxon>Euteleostomi</taxon>
        <taxon>Mammalia</taxon>
        <taxon>Eutheria</taxon>
        <taxon>Euarchontoglires</taxon>
        <taxon>Primates</taxon>
        <taxon>Haplorrhini</taxon>
        <taxon>Platyrrhini</taxon>
        <taxon>Cebidae</taxon>
        <taxon>Callitrichinae</taxon>
        <taxon>Saguinus</taxon>
    </lineage>
</organism>
<feature type="compositionally biased region" description="Polar residues" evidence="1">
    <location>
        <begin position="36"/>
        <end position="47"/>
    </location>
</feature>